<evidence type="ECO:0000313" key="2">
    <source>
        <dbReference type="Proteomes" id="UP000325577"/>
    </source>
</evidence>
<dbReference type="Proteomes" id="UP000325577">
    <property type="component" value="Linkage Group LG12"/>
</dbReference>
<gene>
    <name evidence="1" type="ORF">F0562_024115</name>
</gene>
<organism evidence="1 2">
    <name type="scientific">Nyssa sinensis</name>
    <dbReference type="NCBI Taxonomy" id="561372"/>
    <lineage>
        <taxon>Eukaryota</taxon>
        <taxon>Viridiplantae</taxon>
        <taxon>Streptophyta</taxon>
        <taxon>Embryophyta</taxon>
        <taxon>Tracheophyta</taxon>
        <taxon>Spermatophyta</taxon>
        <taxon>Magnoliopsida</taxon>
        <taxon>eudicotyledons</taxon>
        <taxon>Gunneridae</taxon>
        <taxon>Pentapetalae</taxon>
        <taxon>asterids</taxon>
        <taxon>Cornales</taxon>
        <taxon>Nyssaceae</taxon>
        <taxon>Nyssa</taxon>
    </lineage>
</organism>
<reference evidence="1 2" key="1">
    <citation type="submission" date="2019-09" db="EMBL/GenBank/DDBJ databases">
        <title>A chromosome-level genome assembly of the Chinese tupelo Nyssa sinensis.</title>
        <authorList>
            <person name="Yang X."/>
            <person name="Kang M."/>
            <person name="Yang Y."/>
            <person name="Xiong H."/>
            <person name="Wang M."/>
            <person name="Zhang Z."/>
            <person name="Wang Z."/>
            <person name="Wu H."/>
            <person name="Ma T."/>
            <person name="Liu J."/>
            <person name="Xi Z."/>
        </authorList>
    </citation>
    <scope>NUCLEOTIDE SEQUENCE [LARGE SCALE GENOMIC DNA]</scope>
    <source>
        <strain evidence="1">J267</strain>
        <tissue evidence="1">Leaf</tissue>
    </source>
</reference>
<sequence length="110" mass="11942">MEVLQAAVATRIWRNELLYWGDDVVAAVVDWVLWALQGMNGGAAGGTFDVSILEVELENMWALVESPTAQQDLLKWGIPNSSSAQQKGVKRGSVAILSVLVTEKIEGKES</sequence>
<protein>
    <submittedName>
        <fullName evidence="1">Uncharacterized protein</fullName>
    </submittedName>
</protein>
<proteinExistence type="predicted"/>
<keyword evidence="2" id="KW-1185">Reference proteome</keyword>
<evidence type="ECO:0000313" key="1">
    <source>
        <dbReference type="EMBL" id="KAA8542961.1"/>
    </source>
</evidence>
<dbReference type="AlphaFoldDB" id="A0A5J5BP62"/>
<name>A0A5J5BP62_9ASTE</name>
<accession>A0A5J5BP62</accession>
<dbReference type="EMBL" id="CM018035">
    <property type="protein sequence ID" value="KAA8542961.1"/>
    <property type="molecule type" value="Genomic_DNA"/>
</dbReference>